<evidence type="ECO:0000256" key="3">
    <source>
        <dbReference type="ARBA" id="ARBA00006859"/>
    </source>
</evidence>
<dbReference type="Gene3D" id="3.50.30.30">
    <property type="match status" value="1"/>
</dbReference>
<dbReference type="Pfam" id="PF02225">
    <property type="entry name" value="PA"/>
    <property type="match status" value="1"/>
</dbReference>
<dbReference type="OrthoDB" id="29661at2759"/>
<keyword evidence="10 14" id="KW-0472">Membrane</keyword>
<feature type="domain" description="MPN" evidence="16">
    <location>
        <begin position="521"/>
        <end position="654"/>
    </location>
</feature>
<evidence type="ECO:0000313" key="17">
    <source>
        <dbReference type="EMBL" id="KAG5573912.1"/>
    </source>
</evidence>
<feature type="transmembrane region" description="Helical" evidence="14">
    <location>
        <begin position="274"/>
        <end position="296"/>
    </location>
</feature>
<dbReference type="InterPro" id="IPR045810">
    <property type="entry name" value="eIF3h_C"/>
</dbReference>
<keyword evidence="5 14" id="KW-0812">Transmembrane</keyword>
<dbReference type="PANTHER" id="PTHR12174">
    <property type="entry name" value="SIGNAL PEPTIDE PEPTIDASE"/>
    <property type="match status" value="1"/>
</dbReference>
<dbReference type="AlphaFoldDB" id="A0A9J5WG13"/>
<comment type="similarity">
    <text evidence="12">Belongs to the eIF-3 subunit H family.</text>
</comment>
<dbReference type="GO" id="GO:0001732">
    <property type="term" value="P:formation of cytoplasmic translation initiation complex"/>
    <property type="evidence" value="ECO:0007669"/>
    <property type="project" value="UniProtKB-UniRule"/>
</dbReference>
<keyword evidence="7" id="KW-0967">Endosome</keyword>
<dbReference type="GO" id="GO:0098554">
    <property type="term" value="C:cytoplasmic side of endoplasmic reticulum membrane"/>
    <property type="evidence" value="ECO:0007669"/>
    <property type="project" value="TreeGrafter"/>
</dbReference>
<comment type="similarity">
    <text evidence="3">Belongs to the peptidase A22B family.</text>
</comment>
<dbReference type="PROSITE" id="PS50249">
    <property type="entry name" value="MPN"/>
    <property type="match status" value="1"/>
</dbReference>
<dbReference type="GO" id="GO:0098553">
    <property type="term" value="C:lumenal side of endoplasmic reticulum membrane"/>
    <property type="evidence" value="ECO:0007669"/>
    <property type="project" value="TreeGrafter"/>
</dbReference>
<evidence type="ECO:0000256" key="11">
    <source>
        <dbReference type="ARBA" id="ARBA00023180"/>
    </source>
</evidence>
<dbReference type="GO" id="GO:0030660">
    <property type="term" value="C:Golgi-associated vesicle membrane"/>
    <property type="evidence" value="ECO:0007669"/>
    <property type="project" value="TreeGrafter"/>
</dbReference>
<name>A0A9J5WG13_SOLCO</name>
<dbReference type="FunFam" id="3.50.30.30:FF:000007">
    <property type="entry name" value="Signal peptide peptidase-like 3"/>
    <property type="match status" value="1"/>
</dbReference>
<feature type="compositionally biased region" description="Basic and acidic residues" evidence="13">
    <location>
        <begin position="763"/>
        <end position="774"/>
    </location>
</feature>
<dbReference type="FunFam" id="3.40.140.10:FF:000023">
    <property type="entry name" value="Eukaryotic translation initiation factor 3 subunit H"/>
    <property type="match status" value="1"/>
</dbReference>
<dbReference type="InterPro" id="IPR037518">
    <property type="entry name" value="MPN"/>
</dbReference>
<organism evidence="17 18">
    <name type="scientific">Solanum commersonii</name>
    <name type="common">Commerson's wild potato</name>
    <name type="synonym">Commerson's nightshade</name>
    <dbReference type="NCBI Taxonomy" id="4109"/>
    <lineage>
        <taxon>Eukaryota</taxon>
        <taxon>Viridiplantae</taxon>
        <taxon>Streptophyta</taxon>
        <taxon>Embryophyta</taxon>
        <taxon>Tracheophyta</taxon>
        <taxon>Spermatophyta</taxon>
        <taxon>Magnoliopsida</taxon>
        <taxon>eudicotyledons</taxon>
        <taxon>Gunneridae</taxon>
        <taxon>Pentapetalae</taxon>
        <taxon>asterids</taxon>
        <taxon>lamiids</taxon>
        <taxon>Solanales</taxon>
        <taxon>Solanaceae</taxon>
        <taxon>Solanoideae</taxon>
        <taxon>Solaneae</taxon>
        <taxon>Solanum</taxon>
    </lineage>
</organism>
<feature type="region of interest" description="Disordered" evidence="13">
    <location>
        <begin position="757"/>
        <end position="793"/>
    </location>
</feature>
<dbReference type="SUPFAM" id="SSF52025">
    <property type="entry name" value="PA domain"/>
    <property type="match status" value="1"/>
</dbReference>
<keyword evidence="11" id="KW-0325">Glycoprotein</keyword>
<keyword evidence="9 14" id="KW-1133">Transmembrane helix</keyword>
<comment type="function">
    <text evidence="1">Intramembrane-cleaving aspartic protease (I-CLiP) that cleaves type II membrane signal peptides in the hydrophobic plane of the membrane.</text>
</comment>
<keyword evidence="12" id="KW-0648">Protein biosynthesis</keyword>
<dbReference type="GO" id="GO:0005765">
    <property type="term" value="C:lysosomal membrane"/>
    <property type="evidence" value="ECO:0007669"/>
    <property type="project" value="TreeGrafter"/>
</dbReference>
<feature type="signal peptide" evidence="15">
    <location>
        <begin position="1"/>
        <end position="25"/>
    </location>
</feature>
<dbReference type="CDD" id="cd08065">
    <property type="entry name" value="MPN_eIF3h"/>
    <property type="match status" value="1"/>
</dbReference>
<feature type="chain" id="PRO_5039932926" description="Eukaryotic translation initiation factor 3 subunit H" evidence="15">
    <location>
        <begin position="26"/>
        <end position="833"/>
    </location>
</feature>
<dbReference type="GO" id="GO:0033290">
    <property type="term" value="C:eukaryotic 48S preinitiation complex"/>
    <property type="evidence" value="ECO:0007669"/>
    <property type="project" value="UniProtKB-UniRule"/>
</dbReference>
<feature type="transmembrane region" description="Helical" evidence="14">
    <location>
        <begin position="460"/>
        <end position="482"/>
    </location>
</feature>
<feature type="transmembrane region" description="Helical" evidence="14">
    <location>
        <begin position="316"/>
        <end position="336"/>
    </location>
</feature>
<feature type="transmembrane region" description="Helical" evidence="14">
    <location>
        <begin position="369"/>
        <end position="387"/>
    </location>
</feature>
<evidence type="ECO:0000256" key="14">
    <source>
        <dbReference type="SAM" id="Phobius"/>
    </source>
</evidence>
<dbReference type="GO" id="GO:0010008">
    <property type="term" value="C:endosome membrane"/>
    <property type="evidence" value="ECO:0007669"/>
    <property type="project" value="UniProtKB-SubCell"/>
</dbReference>
<evidence type="ECO:0000313" key="18">
    <source>
        <dbReference type="Proteomes" id="UP000824120"/>
    </source>
</evidence>
<protein>
    <recommendedName>
        <fullName evidence="12">Eukaryotic translation initiation factor 3 subunit H</fullName>
        <shortName evidence="12">eIF3h</shortName>
    </recommendedName>
</protein>
<dbReference type="InterPro" id="IPR000555">
    <property type="entry name" value="JAMM/MPN+_dom"/>
</dbReference>
<keyword evidence="12" id="KW-0963">Cytoplasm</keyword>
<evidence type="ECO:0000256" key="8">
    <source>
        <dbReference type="ARBA" id="ARBA00022801"/>
    </source>
</evidence>
<evidence type="ECO:0000256" key="2">
    <source>
        <dbReference type="ARBA" id="ARBA00004337"/>
    </source>
</evidence>
<evidence type="ECO:0000256" key="12">
    <source>
        <dbReference type="HAMAP-Rule" id="MF_03007"/>
    </source>
</evidence>
<keyword evidence="8" id="KW-0378">Hydrolase</keyword>
<keyword evidence="4" id="KW-0645">Protease</keyword>
<gene>
    <name evidence="17" type="ORF">H5410_063678</name>
</gene>
<dbReference type="InterPro" id="IPR006639">
    <property type="entry name" value="Preselin/SPP"/>
</dbReference>
<dbReference type="Proteomes" id="UP000824120">
    <property type="component" value="Chromosome 12"/>
</dbReference>
<dbReference type="GO" id="GO:0016282">
    <property type="term" value="C:eukaryotic 43S preinitiation complex"/>
    <property type="evidence" value="ECO:0007669"/>
    <property type="project" value="UniProtKB-UniRule"/>
</dbReference>
<dbReference type="PANTHER" id="PTHR12174:SF90">
    <property type="entry name" value="SIGNAL PEPTIDE PEPTIDASE-LIKE 3"/>
    <property type="match status" value="1"/>
</dbReference>
<dbReference type="InterPro" id="IPR007369">
    <property type="entry name" value="Peptidase_A22B_SPP"/>
</dbReference>
<dbReference type="Pfam" id="PF04258">
    <property type="entry name" value="Peptidase_A22B"/>
    <property type="match status" value="1"/>
</dbReference>
<dbReference type="GO" id="GO:0003743">
    <property type="term" value="F:translation initiation factor activity"/>
    <property type="evidence" value="ECO:0007669"/>
    <property type="project" value="UniProtKB-UniRule"/>
</dbReference>
<dbReference type="GO" id="GO:0042500">
    <property type="term" value="F:aspartic endopeptidase activity, intramembrane cleaving"/>
    <property type="evidence" value="ECO:0007669"/>
    <property type="project" value="InterPro"/>
</dbReference>
<feature type="transmembrane region" description="Helical" evidence="14">
    <location>
        <begin position="342"/>
        <end position="362"/>
    </location>
</feature>
<dbReference type="Gene3D" id="3.40.140.10">
    <property type="entry name" value="Cytidine Deaminase, domain 2"/>
    <property type="match status" value="1"/>
</dbReference>
<evidence type="ECO:0000256" key="15">
    <source>
        <dbReference type="SAM" id="SignalP"/>
    </source>
</evidence>
<feature type="transmembrane region" description="Helical" evidence="14">
    <location>
        <begin position="250"/>
        <end position="268"/>
    </location>
</feature>
<evidence type="ECO:0000256" key="6">
    <source>
        <dbReference type="ARBA" id="ARBA00022729"/>
    </source>
</evidence>
<accession>A0A9J5WG13</accession>
<keyword evidence="6 15" id="KW-0732">Signal</keyword>
<dbReference type="GO" id="GO:0008237">
    <property type="term" value="F:metallopeptidase activity"/>
    <property type="evidence" value="ECO:0007669"/>
    <property type="project" value="InterPro"/>
</dbReference>
<proteinExistence type="inferred from homology"/>
<dbReference type="EMBL" id="JACXVP010000012">
    <property type="protein sequence ID" value="KAG5573912.1"/>
    <property type="molecule type" value="Genomic_DNA"/>
</dbReference>
<evidence type="ECO:0000259" key="16">
    <source>
        <dbReference type="PROSITE" id="PS50249"/>
    </source>
</evidence>
<evidence type="ECO:0000256" key="1">
    <source>
        <dbReference type="ARBA" id="ARBA00003012"/>
    </source>
</evidence>
<dbReference type="GO" id="GO:0033619">
    <property type="term" value="P:membrane protein proteolysis"/>
    <property type="evidence" value="ECO:0007669"/>
    <property type="project" value="TreeGrafter"/>
</dbReference>
<keyword evidence="18" id="KW-1185">Reference proteome</keyword>
<dbReference type="InterPro" id="IPR046450">
    <property type="entry name" value="PA_dom_sf"/>
</dbReference>
<dbReference type="Pfam" id="PF01398">
    <property type="entry name" value="JAB"/>
    <property type="match status" value="1"/>
</dbReference>
<comment type="subunit">
    <text evidence="12">Component of the eukaryotic translation initiation factor 3 (eIF-3) complex.</text>
</comment>
<evidence type="ECO:0000256" key="4">
    <source>
        <dbReference type="ARBA" id="ARBA00022670"/>
    </source>
</evidence>
<evidence type="ECO:0000256" key="13">
    <source>
        <dbReference type="SAM" id="MobiDB-lite"/>
    </source>
</evidence>
<evidence type="ECO:0000256" key="7">
    <source>
        <dbReference type="ARBA" id="ARBA00022753"/>
    </source>
</evidence>
<evidence type="ECO:0000256" key="10">
    <source>
        <dbReference type="ARBA" id="ARBA00023136"/>
    </source>
</evidence>
<feature type="transmembrane region" description="Helical" evidence="14">
    <location>
        <begin position="429"/>
        <end position="448"/>
    </location>
</feature>
<reference evidence="17 18" key="1">
    <citation type="submission" date="2020-09" db="EMBL/GenBank/DDBJ databases">
        <title>De no assembly of potato wild relative species, Solanum commersonii.</title>
        <authorList>
            <person name="Cho K."/>
        </authorList>
    </citation>
    <scope>NUCLEOTIDE SEQUENCE [LARGE SCALE GENOMIC DNA]</scope>
    <source>
        <strain evidence="17">LZ3.2</strain>
        <tissue evidence="17">Leaf</tissue>
    </source>
</reference>
<sequence>MAFSRRLIGVSILSCLLLLSSTAIGDDDISRAAAANASSSCNNPYRMVLVKLWIDGAEHESIGGLSAAFGSLLSTDTKNAPRLPATYTKPLNGCSSSSFKLSGSIALALRGQCDFLTKAMVAQAGGAAGIVLINDQEDLVEMACPNNSTVANVTIPVVTISKAGGDVIDKYISAGTKVEIMFYSPDRPIVDYSAMFIWMMAVGTIFCASFWSEFTTSKENDFNEQSPEVLAGGSREEDDKEILNITTKSAFVFVITASTFLLLLYFFMSSWFVWLLIILFAIGGVEGMHSCIISLVSSKCKGCGRKKLNLPLLGEISVLSLVVLILCVAFAIFWAATRKASYSWIGQDILGICLMITVLQLAQLPNIKVATVLLCCAFLYDIFWVFLSPAIFHDSVMIAVARGDKAGGESIPMLLRIPRVSDPYGGYDMIGFGDILFPGLLVCFAFRFDKARKKNVLNGYYIWMIVGYGIGLLFTYLGMYLMNGHGQPALLYLVPCTLVVPRSFLQVAAKEEEAAPPLRVVQIEGLVILKIIKHCKEFSPALVTGQLLGLDVGSVLEVTNCFPFPVREEDEEIEAEGANYQLEMMRCLREVNVDNNTVGWYQSTLFGSFQTVELIETFMNYQENIKRCVCIIYDPSRSNQGVLALKALKLSDSFMELYRSNNFTGEKLREKNLSWVDIFEEIPIKVSNSALISAFMTELEPDTPVTQCDYERLQLSTNPYLERNVEFFIECMDDLSMEQQKFQFYYRNLSRQQAQQQAWLQKRRSDNMARKAAGEEPLPEEDPSNPAFKPIPEPSRLDSFLITNQIANYCNQINGVAGQSFSRLHLMKALQEN</sequence>
<dbReference type="Pfam" id="PF19445">
    <property type="entry name" value="eIF3h_C"/>
    <property type="match status" value="1"/>
</dbReference>
<dbReference type="GO" id="GO:0005852">
    <property type="term" value="C:eukaryotic translation initiation factor 3 complex"/>
    <property type="evidence" value="ECO:0007669"/>
    <property type="project" value="UniProtKB-UniRule"/>
</dbReference>
<keyword evidence="12" id="KW-0396">Initiation factor</keyword>
<dbReference type="SMART" id="SM00232">
    <property type="entry name" value="JAB_MPN"/>
    <property type="match status" value="1"/>
</dbReference>
<evidence type="ECO:0000256" key="9">
    <source>
        <dbReference type="ARBA" id="ARBA00022989"/>
    </source>
</evidence>
<dbReference type="InterPro" id="IPR027524">
    <property type="entry name" value="eIF3h"/>
</dbReference>
<dbReference type="HAMAP" id="MF_03007">
    <property type="entry name" value="eIF3h"/>
    <property type="match status" value="1"/>
</dbReference>
<comment type="subcellular location">
    <subcellularLocation>
        <location evidence="12">Cytoplasm</location>
    </subcellularLocation>
    <subcellularLocation>
        <location evidence="2">Endosome membrane</location>
        <topology evidence="2">Multi-pass membrane protein</topology>
    </subcellularLocation>
</comment>
<comment type="caution">
    <text evidence="17">The sequence shown here is derived from an EMBL/GenBank/DDBJ whole genome shotgun (WGS) entry which is preliminary data.</text>
</comment>
<dbReference type="SMART" id="SM00730">
    <property type="entry name" value="PSN"/>
    <property type="match status" value="1"/>
</dbReference>
<feature type="transmembrane region" description="Helical" evidence="14">
    <location>
        <begin position="192"/>
        <end position="211"/>
    </location>
</feature>
<evidence type="ECO:0000256" key="5">
    <source>
        <dbReference type="ARBA" id="ARBA00022692"/>
    </source>
</evidence>
<comment type="function">
    <text evidence="12">Component of the eukaryotic translation initiation factor 3 (eIF-3) complex, which is involved in protein synthesis of a specialized repertoire of mRNAs and, together with other initiation factors, stimulates binding of mRNA and methionyl-tRNAi to the 40S ribosome. The eIF-3 complex specifically targets and initiates translation of a subset of mRNAs involved in cell proliferation.</text>
</comment>
<dbReference type="InterPro" id="IPR003137">
    <property type="entry name" value="PA_domain"/>
</dbReference>